<evidence type="ECO:0000256" key="1">
    <source>
        <dbReference type="SAM" id="Phobius"/>
    </source>
</evidence>
<evidence type="ECO:0000313" key="3">
    <source>
        <dbReference type="Proteomes" id="UP000066042"/>
    </source>
</evidence>
<proteinExistence type="predicted"/>
<feature type="transmembrane region" description="Helical" evidence="1">
    <location>
        <begin position="90"/>
        <end position="107"/>
    </location>
</feature>
<name>A0A0S1XE92_THEBA</name>
<dbReference type="AlphaFoldDB" id="A0A0S1XE92"/>
<dbReference type="STRING" id="55802.TBCH5v1_2224"/>
<sequence length="139" mass="15711">MKKPRIKFSPIPLIILAFLLLSYPKILPILILALPAFLSYFLGVFFLVVFIIFLLYYKIGGMFGVLLVALALLFVESAYLDREKAPREHYLILTVSVLLALPTYLFIRTLAVAMPRLEVTAVAMLILLVLYAFSKVVTD</sequence>
<feature type="transmembrane region" description="Helical" evidence="1">
    <location>
        <begin position="59"/>
        <end position="78"/>
    </location>
</feature>
<dbReference type="EMBL" id="CP013050">
    <property type="protein sequence ID" value="ALM76123.1"/>
    <property type="molecule type" value="Genomic_DNA"/>
</dbReference>
<feature type="transmembrane region" description="Helical" evidence="1">
    <location>
        <begin position="113"/>
        <end position="133"/>
    </location>
</feature>
<dbReference type="Proteomes" id="UP000066042">
    <property type="component" value="Chromosome"/>
</dbReference>
<dbReference type="RefSeq" id="WP_013468180.1">
    <property type="nucleotide sequence ID" value="NZ_CP013050.1"/>
</dbReference>
<dbReference type="GeneID" id="10042225"/>
<feature type="transmembrane region" description="Helical" evidence="1">
    <location>
        <begin position="30"/>
        <end position="53"/>
    </location>
</feature>
<dbReference type="GeneID" id="26137445"/>
<protein>
    <submittedName>
        <fullName evidence="2">Uncharacterized protein</fullName>
    </submittedName>
</protein>
<dbReference type="PATRIC" id="fig|55802.8.peg.2206"/>
<reference evidence="2 3" key="1">
    <citation type="journal article" date="2016" name="Genome Announc.">
        <title>Complete genome sequence of the hyperthermophilic and piezophilic archaeon Thermococcus barophilus Ch5, capable of growth at the expense of hydrogenogenesis from carbon monoxide and formate.</title>
        <authorList>
            <person name="Oger P."/>
            <person name="Sokolova T.G."/>
            <person name="Kozhevnikova D.A."/>
            <person name="Taranov E.A."/>
            <person name="Vannier P."/>
            <person name="Lee H.S."/>
            <person name="Kwon K.K."/>
            <person name="Kang S.G."/>
            <person name="Lee J.H."/>
            <person name="Bonch-Osmolovskaya E.A."/>
            <person name="Lebedinsky A.V."/>
        </authorList>
    </citation>
    <scope>NUCLEOTIDE SEQUENCE [LARGE SCALE GENOMIC DNA]</scope>
    <source>
        <strain evidence="3">Ch5</strain>
    </source>
</reference>
<evidence type="ECO:0000313" key="2">
    <source>
        <dbReference type="EMBL" id="ALM76123.1"/>
    </source>
</evidence>
<dbReference type="OMA" id="FPTYLLM"/>
<accession>A0A0S1XE92</accession>
<gene>
    <name evidence="2" type="ORF">TBCH5v1_2224</name>
</gene>
<keyword evidence="1" id="KW-0472">Membrane</keyword>
<keyword evidence="1" id="KW-0812">Transmembrane</keyword>
<organism evidence="2 3">
    <name type="scientific">Thermococcus barophilus</name>
    <dbReference type="NCBI Taxonomy" id="55802"/>
    <lineage>
        <taxon>Archaea</taxon>
        <taxon>Methanobacteriati</taxon>
        <taxon>Methanobacteriota</taxon>
        <taxon>Thermococci</taxon>
        <taxon>Thermococcales</taxon>
        <taxon>Thermococcaceae</taxon>
        <taxon>Thermococcus</taxon>
    </lineage>
</organism>
<keyword evidence="1" id="KW-1133">Transmembrane helix</keyword>